<dbReference type="InterPro" id="IPR008183">
    <property type="entry name" value="Aldose_1/G6P_1-epimerase"/>
</dbReference>
<dbReference type="AlphaFoldDB" id="A0A6N8SGE0"/>
<gene>
    <name evidence="1" type="ORF">GR138_14310</name>
</gene>
<dbReference type="Proteomes" id="UP000435802">
    <property type="component" value="Unassembled WGS sequence"/>
</dbReference>
<accession>A0A6N8SGE0</accession>
<dbReference type="RefSeq" id="WP_160859906.1">
    <property type="nucleotide sequence ID" value="NZ_WUMK01000005.1"/>
</dbReference>
<organism evidence="1 2">
    <name type="scientific">Shinella kummerowiae</name>
    <dbReference type="NCBI Taxonomy" id="417745"/>
    <lineage>
        <taxon>Bacteria</taxon>
        <taxon>Pseudomonadati</taxon>
        <taxon>Pseudomonadota</taxon>
        <taxon>Alphaproteobacteria</taxon>
        <taxon>Hyphomicrobiales</taxon>
        <taxon>Rhizobiaceae</taxon>
        <taxon>Shinella</taxon>
    </lineage>
</organism>
<keyword evidence="2" id="KW-1185">Reference proteome</keyword>
<protein>
    <submittedName>
        <fullName evidence="1">Aldose 1-epimerase</fullName>
    </submittedName>
</protein>
<dbReference type="InterPro" id="IPR014718">
    <property type="entry name" value="GH-type_carb-bd"/>
</dbReference>
<dbReference type="GO" id="GO:0030246">
    <property type="term" value="F:carbohydrate binding"/>
    <property type="evidence" value="ECO:0007669"/>
    <property type="project" value="InterPro"/>
</dbReference>
<evidence type="ECO:0000313" key="2">
    <source>
        <dbReference type="Proteomes" id="UP000435802"/>
    </source>
</evidence>
<dbReference type="CDD" id="cd09021">
    <property type="entry name" value="Aldose_epim_Ec_YphB"/>
    <property type="match status" value="1"/>
</dbReference>
<dbReference type="InterPro" id="IPR011013">
    <property type="entry name" value="Gal_mutarotase_sf_dom"/>
</dbReference>
<proteinExistence type="predicted"/>
<dbReference type="GO" id="GO:0016853">
    <property type="term" value="F:isomerase activity"/>
    <property type="evidence" value="ECO:0007669"/>
    <property type="project" value="InterPro"/>
</dbReference>
<dbReference type="EMBL" id="WUMK01000005">
    <property type="protein sequence ID" value="MXN46366.1"/>
    <property type="molecule type" value="Genomic_DNA"/>
</dbReference>
<dbReference type="Gene3D" id="2.70.98.10">
    <property type="match status" value="1"/>
</dbReference>
<dbReference type="SUPFAM" id="SSF74650">
    <property type="entry name" value="Galactose mutarotase-like"/>
    <property type="match status" value="1"/>
</dbReference>
<name>A0A6N8SGE0_9HYPH</name>
<dbReference type="Pfam" id="PF01263">
    <property type="entry name" value="Aldose_epim"/>
    <property type="match status" value="1"/>
</dbReference>
<sequence>MPEDVIRLERNGLIVDVSPLGGAILSAHWHGVPILAPTPSPGLASHVLGAEACFPLIPFGNRIENNSFHFEGQTYVLAPNTADPLVLHGDGWLKRWSILRQTRWEIVFCYAQEASNTTPFAYETTQTIALGDDRLSLSLTVTNRASRALPYGLGFHPYFPRTPETRLFAEAANHWSEREHHLPGSPGPVPPDMNFASGAQLPADWINNALDGWNGRATIEWPETGMALSIDADSNFKYFVLYSPSAESSFFCFEPMTHLPNAHQQQKSGGLSTLARGEQLAGKVVLLCRKVSS</sequence>
<comment type="caution">
    <text evidence="1">The sequence shown here is derived from an EMBL/GenBank/DDBJ whole genome shotgun (WGS) entry which is preliminary data.</text>
</comment>
<reference evidence="1 2" key="1">
    <citation type="submission" date="2019-12" db="EMBL/GenBank/DDBJ databases">
        <title>Shinella kummerowiae sp. nov., a symbiotic bacterium isolated from root nodules of the herbal legume Kummerowia stipulacea.</title>
        <authorList>
            <person name="Gao J."/>
        </authorList>
    </citation>
    <scope>NUCLEOTIDE SEQUENCE [LARGE SCALE GENOMIC DNA]</scope>
    <source>
        <strain evidence="1 2">CCBAU 25048</strain>
    </source>
</reference>
<evidence type="ECO:0000313" key="1">
    <source>
        <dbReference type="EMBL" id="MXN46366.1"/>
    </source>
</evidence>
<dbReference type="OrthoDB" id="9796517at2"/>
<dbReference type="GO" id="GO:0005975">
    <property type="term" value="P:carbohydrate metabolic process"/>
    <property type="evidence" value="ECO:0007669"/>
    <property type="project" value="InterPro"/>
</dbReference>